<feature type="domain" description="Gfo/Idh/MocA-like oxidoreductase N-terminal" evidence="1">
    <location>
        <begin position="99"/>
        <end position="178"/>
    </location>
</feature>
<dbReference type="Pfam" id="PF01408">
    <property type="entry name" value="GFO_IDH_MocA"/>
    <property type="match status" value="1"/>
</dbReference>
<dbReference type="EMBL" id="RXNS01000005">
    <property type="protein sequence ID" value="RTR05339.1"/>
    <property type="molecule type" value="Genomic_DNA"/>
</dbReference>
<sequence length="347" mass="38752">MPGARRSSEGERSERCWAFAWWVRSSAGTVELDWLDRARERNGMGIRIGMLGCSPGNGHPFSYSAIINGYCYAGLRESGWPVIHDYITCRDPADFGVADLRVTHAWTQAEEVTQALCRTADIQHALRHPQDMLGEVDAVIIARDDVESHRSLADPFLEAGMPVLIDKPLTLDRRDLDHFTPYLEAGQLMSCSAMRYATELDVPRSRLAEYGELKLVCGTILNDWEKYGIHMLEASLSLVASRPQSVQPLPGIHQGVAILLQDGSRITVDALGSVPPHFELALYGSERITRHAITDNFGMFRRMLWAFAHQVRGGIPIIDPVNTLDILRTLIAGQEALDSRREVLIHE</sequence>
<dbReference type="OrthoDB" id="9781031at2"/>
<dbReference type="Proteomes" id="UP000267400">
    <property type="component" value="Unassembled WGS sequence"/>
</dbReference>
<dbReference type="InterPro" id="IPR036291">
    <property type="entry name" value="NAD(P)-bd_dom_sf"/>
</dbReference>
<organism evidence="2 3">
    <name type="scientific">Halomonas nitroreducens</name>
    <dbReference type="NCBI Taxonomy" id="447425"/>
    <lineage>
        <taxon>Bacteria</taxon>
        <taxon>Pseudomonadati</taxon>
        <taxon>Pseudomonadota</taxon>
        <taxon>Gammaproteobacteria</taxon>
        <taxon>Oceanospirillales</taxon>
        <taxon>Halomonadaceae</taxon>
        <taxon>Halomonas</taxon>
    </lineage>
</organism>
<evidence type="ECO:0000259" key="1">
    <source>
        <dbReference type="Pfam" id="PF01408"/>
    </source>
</evidence>
<comment type="caution">
    <text evidence="2">The sequence shown here is derived from an EMBL/GenBank/DDBJ whole genome shotgun (WGS) entry which is preliminary data.</text>
</comment>
<accession>A0A3S0HR43</accession>
<evidence type="ECO:0000313" key="3">
    <source>
        <dbReference type="Proteomes" id="UP000267400"/>
    </source>
</evidence>
<name>A0A3S0HR43_9GAMM</name>
<dbReference type="Gene3D" id="3.40.50.720">
    <property type="entry name" value="NAD(P)-binding Rossmann-like Domain"/>
    <property type="match status" value="1"/>
</dbReference>
<dbReference type="InterPro" id="IPR000683">
    <property type="entry name" value="Gfo/Idh/MocA-like_OxRdtase_N"/>
</dbReference>
<reference evidence="2 3" key="1">
    <citation type="submission" date="2018-12" db="EMBL/GenBank/DDBJ databases">
        <authorList>
            <person name="Yu L."/>
        </authorList>
    </citation>
    <scope>NUCLEOTIDE SEQUENCE [LARGE SCALE GENOMIC DNA]</scope>
    <source>
        <strain evidence="2 3">11S</strain>
    </source>
</reference>
<dbReference type="GO" id="GO:0000166">
    <property type="term" value="F:nucleotide binding"/>
    <property type="evidence" value="ECO:0007669"/>
    <property type="project" value="InterPro"/>
</dbReference>
<gene>
    <name evidence="2" type="ORF">EKG36_07075</name>
</gene>
<evidence type="ECO:0000313" key="2">
    <source>
        <dbReference type="EMBL" id="RTR05339.1"/>
    </source>
</evidence>
<dbReference type="AlphaFoldDB" id="A0A3S0HR43"/>
<protein>
    <recommendedName>
        <fullName evidence="1">Gfo/Idh/MocA-like oxidoreductase N-terminal domain-containing protein</fullName>
    </recommendedName>
</protein>
<keyword evidence="3" id="KW-1185">Reference proteome</keyword>
<proteinExistence type="predicted"/>
<dbReference type="SUPFAM" id="SSF51735">
    <property type="entry name" value="NAD(P)-binding Rossmann-fold domains"/>
    <property type="match status" value="1"/>
</dbReference>